<dbReference type="CDD" id="cd06163">
    <property type="entry name" value="S2P-M50_PDZ_RseP-like"/>
    <property type="match status" value="1"/>
</dbReference>
<keyword evidence="9 11" id="KW-0482">Metalloprotease</keyword>
<evidence type="ECO:0000256" key="2">
    <source>
        <dbReference type="ARBA" id="ARBA00004141"/>
    </source>
</evidence>
<dbReference type="AlphaFoldDB" id="A0A963Z252"/>
<dbReference type="InterPro" id="IPR036034">
    <property type="entry name" value="PDZ_sf"/>
</dbReference>
<dbReference type="SMART" id="SM00228">
    <property type="entry name" value="PDZ"/>
    <property type="match status" value="1"/>
</dbReference>
<dbReference type="InterPro" id="IPR008915">
    <property type="entry name" value="Peptidase_M50"/>
</dbReference>
<keyword evidence="4" id="KW-0645">Protease</keyword>
<feature type="transmembrane region" description="Helical" evidence="11">
    <location>
        <begin position="335"/>
        <end position="353"/>
    </location>
</feature>
<keyword evidence="10 11" id="KW-0472">Membrane</keyword>
<evidence type="ECO:0000259" key="12">
    <source>
        <dbReference type="PROSITE" id="PS50106"/>
    </source>
</evidence>
<evidence type="ECO:0000256" key="11">
    <source>
        <dbReference type="RuleBase" id="RU362031"/>
    </source>
</evidence>
<dbReference type="InterPro" id="IPR004387">
    <property type="entry name" value="Pept_M50_Zn"/>
</dbReference>
<dbReference type="GO" id="GO:0046872">
    <property type="term" value="F:metal ion binding"/>
    <property type="evidence" value="ECO:0007669"/>
    <property type="project" value="UniProtKB-KW"/>
</dbReference>
<feature type="transmembrane region" description="Helical" evidence="11">
    <location>
        <begin position="7"/>
        <end position="25"/>
    </location>
</feature>
<dbReference type="Pfam" id="PF02163">
    <property type="entry name" value="Peptidase_M50"/>
    <property type="match status" value="1"/>
</dbReference>
<keyword evidence="11" id="KW-0479">Metal-binding</keyword>
<feature type="domain" description="PDZ" evidence="12">
    <location>
        <begin position="126"/>
        <end position="173"/>
    </location>
</feature>
<dbReference type="GO" id="GO:0006508">
    <property type="term" value="P:proteolysis"/>
    <property type="evidence" value="ECO:0007669"/>
    <property type="project" value="UniProtKB-KW"/>
</dbReference>
<evidence type="ECO:0000256" key="8">
    <source>
        <dbReference type="ARBA" id="ARBA00022989"/>
    </source>
</evidence>
<evidence type="ECO:0000256" key="3">
    <source>
        <dbReference type="ARBA" id="ARBA00007931"/>
    </source>
</evidence>
<keyword evidence="5 11" id="KW-0812">Transmembrane</keyword>
<evidence type="ECO:0000256" key="5">
    <source>
        <dbReference type="ARBA" id="ARBA00022692"/>
    </source>
</evidence>
<keyword evidence="6 11" id="KW-0378">Hydrolase</keyword>
<dbReference type="PANTHER" id="PTHR42837:SF2">
    <property type="entry name" value="MEMBRANE METALLOPROTEASE ARASP2, CHLOROPLASTIC-RELATED"/>
    <property type="match status" value="1"/>
</dbReference>
<dbReference type="NCBIfam" id="TIGR00054">
    <property type="entry name" value="RIP metalloprotease RseP"/>
    <property type="match status" value="1"/>
</dbReference>
<dbReference type="GO" id="GO:0016020">
    <property type="term" value="C:membrane"/>
    <property type="evidence" value="ECO:0007669"/>
    <property type="project" value="UniProtKB-SubCell"/>
</dbReference>
<evidence type="ECO:0000256" key="4">
    <source>
        <dbReference type="ARBA" id="ARBA00022670"/>
    </source>
</evidence>
<gene>
    <name evidence="13" type="primary">rseP</name>
    <name evidence="13" type="ORF">ACELLULO517_09545</name>
</gene>
<organism evidence="13 14">
    <name type="scientific">Acidisoma cellulosilyticum</name>
    <dbReference type="NCBI Taxonomy" id="2802395"/>
    <lineage>
        <taxon>Bacteria</taxon>
        <taxon>Pseudomonadati</taxon>
        <taxon>Pseudomonadota</taxon>
        <taxon>Alphaproteobacteria</taxon>
        <taxon>Acetobacterales</taxon>
        <taxon>Acidocellaceae</taxon>
        <taxon>Acidisoma</taxon>
    </lineage>
</organism>
<evidence type="ECO:0000256" key="1">
    <source>
        <dbReference type="ARBA" id="ARBA00001947"/>
    </source>
</evidence>
<evidence type="ECO:0000256" key="7">
    <source>
        <dbReference type="ARBA" id="ARBA00022833"/>
    </source>
</evidence>
<feature type="transmembrane region" description="Helical" evidence="11">
    <location>
        <begin position="107"/>
        <end position="132"/>
    </location>
</feature>
<dbReference type="InterPro" id="IPR041489">
    <property type="entry name" value="PDZ_6"/>
</dbReference>
<dbReference type="GO" id="GO:0004222">
    <property type="term" value="F:metalloendopeptidase activity"/>
    <property type="evidence" value="ECO:0007669"/>
    <property type="project" value="InterPro"/>
</dbReference>
<comment type="subcellular location">
    <subcellularLocation>
        <location evidence="2">Membrane</location>
        <topology evidence="2">Multi-pass membrane protein</topology>
    </subcellularLocation>
</comment>
<evidence type="ECO:0000256" key="6">
    <source>
        <dbReference type="ARBA" id="ARBA00022801"/>
    </source>
</evidence>
<dbReference type="RefSeq" id="WP_227307140.1">
    <property type="nucleotide sequence ID" value="NZ_JAESVA010000003.1"/>
</dbReference>
<accession>A0A963Z252</accession>
<keyword evidence="8 11" id="KW-1133">Transmembrane helix</keyword>
<protein>
    <recommendedName>
        <fullName evidence="11">Zinc metalloprotease</fullName>
        <ecNumber evidence="11">3.4.24.-</ecNumber>
    </recommendedName>
</protein>
<keyword evidence="14" id="KW-1185">Reference proteome</keyword>
<dbReference type="InterPro" id="IPR001478">
    <property type="entry name" value="PDZ"/>
</dbReference>
<dbReference type="Proteomes" id="UP000721844">
    <property type="component" value="Unassembled WGS sequence"/>
</dbReference>
<evidence type="ECO:0000313" key="13">
    <source>
        <dbReference type="EMBL" id="MCB8880475.1"/>
    </source>
</evidence>
<name>A0A963Z252_9PROT</name>
<proteinExistence type="inferred from homology"/>
<dbReference type="PANTHER" id="PTHR42837">
    <property type="entry name" value="REGULATOR OF SIGMA-E PROTEASE RSEP"/>
    <property type="match status" value="1"/>
</dbReference>
<feature type="transmembrane region" description="Helical" evidence="11">
    <location>
        <begin position="280"/>
        <end position="299"/>
    </location>
</feature>
<comment type="cofactor">
    <cofactor evidence="1 11">
        <name>Zn(2+)</name>
        <dbReference type="ChEBI" id="CHEBI:29105"/>
    </cofactor>
</comment>
<sequence>MHDLISLLRTVVSFAIVLGVLVFVHEMGHYLAARWRGVHVETFSIGFGQSLARWTDRRGTVWKLAWIPLGGYVKLHGQERPEDISAEDRAAWQQGRTFHEKSVWSRMIVIAAGPIANFILAAVLFIGLFMAVGKPIDAPVIGQIMPNSAASHAKLETGDLIQSVNGVAVQSFTDIQHQVSPNPGKDMGLIVKRGDASIMFRLTVGTAPDGHGGQHGVLGIIEGPPTFQRLGPGEAVVQGLNQTWTVGKETLNGLWQIAAHRTGLNQLGGPLRIASLSGQVAAMGIASLISFIAVLSVNLGLINLFPIPVLDGGHLLFYIAEAIRGRPIPVKAQEYGFRAGFALLLCLFVFATWNDVNQLGFVRWVTHLVG</sequence>
<dbReference type="SUPFAM" id="SSF50156">
    <property type="entry name" value="PDZ domain-like"/>
    <property type="match status" value="1"/>
</dbReference>
<dbReference type="Gene3D" id="2.30.42.10">
    <property type="match status" value="1"/>
</dbReference>
<reference evidence="13 14" key="1">
    <citation type="journal article" date="2021" name="Microorganisms">
        <title>Acidisoma silvae sp. nov. and Acidisomacellulosilytica sp. nov., Two Acidophilic Bacteria Isolated from Decaying Wood, Hydrolyzing Cellulose and Producing Poly-3-hydroxybutyrate.</title>
        <authorList>
            <person name="Mieszkin S."/>
            <person name="Pouder E."/>
            <person name="Uroz S."/>
            <person name="Simon-Colin C."/>
            <person name="Alain K."/>
        </authorList>
    </citation>
    <scope>NUCLEOTIDE SEQUENCE [LARGE SCALE GENOMIC DNA]</scope>
    <source>
        <strain evidence="13 14">HW T5.17</strain>
    </source>
</reference>
<comment type="caution">
    <text evidence="13">The sequence shown here is derived from an EMBL/GenBank/DDBJ whole genome shotgun (WGS) entry which is preliminary data.</text>
</comment>
<dbReference type="EMBL" id="JAESVA010000003">
    <property type="protein sequence ID" value="MCB8880475.1"/>
    <property type="molecule type" value="Genomic_DNA"/>
</dbReference>
<dbReference type="Pfam" id="PF17820">
    <property type="entry name" value="PDZ_6"/>
    <property type="match status" value="1"/>
</dbReference>
<evidence type="ECO:0000256" key="10">
    <source>
        <dbReference type="ARBA" id="ARBA00023136"/>
    </source>
</evidence>
<dbReference type="EC" id="3.4.24.-" evidence="11"/>
<comment type="similarity">
    <text evidence="3 11">Belongs to the peptidase M50B family.</text>
</comment>
<keyword evidence="7 11" id="KW-0862">Zinc</keyword>
<evidence type="ECO:0000256" key="9">
    <source>
        <dbReference type="ARBA" id="ARBA00023049"/>
    </source>
</evidence>
<evidence type="ECO:0000313" key="14">
    <source>
        <dbReference type="Proteomes" id="UP000721844"/>
    </source>
</evidence>
<dbReference type="PROSITE" id="PS50106">
    <property type="entry name" value="PDZ"/>
    <property type="match status" value="1"/>
</dbReference>